<evidence type="ECO:0000313" key="1">
    <source>
        <dbReference type="EMBL" id="CZS91145.1"/>
    </source>
</evidence>
<dbReference type="OrthoDB" id="3451546at2759"/>
<protein>
    <submittedName>
        <fullName evidence="1">Uncharacterized protein</fullName>
    </submittedName>
</protein>
<dbReference type="AlphaFoldDB" id="A0A1E1JZ35"/>
<reference evidence="2" key="1">
    <citation type="submission" date="2016-03" db="EMBL/GenBank/DDBJ databases">
        <authorList>
            <person name="Guldener U."/>
        </authorList>
    </citation>
    <scope>NUCLEOTIDE SEQUENCE [LARGE SCALE GENOMIC DNA]</scope>
    <source>
        <strain evidence="2">04CH-RAC-A.6.1</strain>
    </source>
</reference>
<organism evidence="1 2">
    <name type="scientific">Rhynchosporium agropyri</name>
    <dbReference type="NCBI Taxonomy" id="914238"/>
    <lineage>
        <taxon>Eukaryota</taxon>
        <taxon>Fungi</taxon>
        <taxon>Dikarya</taxon>
        <taxon>Ascomycota</taxon>
        <taxon>Pezizomycotina</taxon>
        <taxon>Leotiomycetes</taxon>
        <taxon>Helotiales</taxon>
        <taxon>Ploettnerulaceae</taxon>
        <taxon>Rhynchosporium</taxon>
    </lineage>
</organism>
<evidence type="ECO:0000313" key="2">
    <source>
        <dbReference type="Proteomes" id="UP000178912"/>
    </source>
</evidence>
<name>A0A1E1JZ35_9HELO</name>
<accession>A0A1E1JZ35</accession>
<proteinExistence type="predicted"/>
<dbReference type="Proteomes" id="UP000178912">
    <property type="component" value="Unassembled WGS sequence"/>
</dbReference>
<sequence>MTYTQPSIEPWYLRNIRDRTPPYWTRAGTTIRTYYSYPEKCEHIEVRPKAPLHDWQLSSNDLAVIPRWADAKSLTRFLTLATCHKGRIGVQYVWSALPGIHQGCQDHESVKKFVKAPPK</sequence>
<keyword evidence="2" id="KW-1185">Reference proteome</keyword>
<dbReference type="EMBL" id="FJUX01000007">
    <property type="protein sequence ID" value="CZS91145.1"/>
    <property type="molecule type" value="Genomic_DNA"/>
</dbReference>
<gene>
    <name evidence="1" type="ORF">RAG0_01901</name>
</gene>